<accession>A0ABU3EUI1</accession>
<evidence type="ECO:0000313" key="3">
    <source>
        <dbReference type="Proteomes" id="UP001252875"/>
    </source>
</evidence>
<gene>
    <name evidence="2" type="ORF">P7D85_01965</name>
</gene>
<reference evidence="2 3" key="1">
    <citation type="submission" date="2023-03" db="EMBL/GenBank/DDBJ databases">
        <authorList>
            <person name="Shen W."/>
            <person name="Cai J."/>
        </authorList>
    </citation>
    <scope>NUCLEOTIDE SEQUENCE [LARGE SCALE GENOMIC DNA]</scope>
    <source>
        <strain evidence="2 3">D6-4</strain>
    </source>
</reference>
<feature type="chain" id="PRO_5047140365" description="WxL domain-containing protein" evidence="1">
    <location>
        <begin position="24"/>
        <end position="215"/>
    </location>
</feature>
<comment type="caution">
    <text evidence="2">The sequence shown here is derived from an EMBL/GenBank/DDBJ whole genome shotgun (WGS) entry which is preliminary data.</text>
</comment>
<protein>
    <recommendedName>
        <fullName evidence="4">WxL domain-containing protein</fullName>
    </recommendedName>
</protein>
<organism evidence="2 3">
    <name type="scientific">Enterococcus hulanensis</name>
    <dbReference type="NCBI Taxonomy" id="2559929"/>
    <lineage>
        <taxon>Bacteria</taxon>
        <taxon>Bacillati</taxon>
        <taxon>Bacillota</taxon>
        <taxon>Bacilli</taxon>
        <taxon>Lactobacillales</taxon>
        <taxon>Enterococcaceae</taxon>
        <taxon>Enterococcus</taxon>
    </lineage>
</organism>
<sequence length="215" mass="22615">MKKIISALFISGSLFLTTAPAFAAELGTSEGTTKVEITDYTIDPNTQLPSDPGKYLLNQVPNIDFGKHSLESVADVNQTFNGTYQGDLNITDTRPTQASITSALEQINAVEANPGETTPEAIAASKTAWTNAIAASAWRIDAKATQLDGIGTSLTIGDKEVLTGSNTIVSESATEPVGTKSYLDQLAAPTLTIANNNLNVKQYNGTITYSAVNAL</sequence>
<dbReference type="RefSeq" id="WP_311821193.1">
    <property type="nucleotide sequence ID" value="NZ_JARPYF010000001.1"/>
</dbReference>
<evidence type="ECO:0000313" key="2">
    <source>
        <dbReference type="EMBL" id="MDT2598520.1"/>
    </source>
</evidence>
<dbReference type="EMBL" id="JARPYI010000001">
    <property type="protein sequence ID" value="MDT2598520.1"/>
    <property type="molecule type" value="Genomic_DNA"/>
</dbReference>
<evidence type="ECO:0008006" key="4">
    <source>
        <dbReference type="Google" id="ProtNLM"/>
    </source>
</evidence>
<proteinExistence type="predicted"/>
<evidence type="ECO:0000256" key="1">
    <source>
        <dbReference type="SAM" id="SignalP"/>
    </source>
</evidence>
<keyword evidence="3" id="KW-1185">Reference proteome</keyword>
<feature type="signal peptide" evidence="1">
    <location>
        <begin position="1"/>
        <end position="23"/>
    </location>
</feature>
<name>A0ABU3EUI1_9ENTE</name>
<dbReference type="Proteomes" id="UP001252875">
    <property type="component" value="Unassembled WGS sequence"/>
</dbReference>
<keyword evidence="1" id="KW-0732">Signal</keyword>